<dbReference type="EMBL" id="JAFBDQ010000002">
    <property type="protein sequence ID" value="MBM7555559.1"/>
    <property type="molecule type" value="Genomic_DNA"/>
</dbReference>
<dbReference type="RefSeq" id="WP_204700290.1">
    <property type="nucleotide sequence ID" value="NZ_JAFBDQ010000002.1"/>
</dbReference>
<protein>
    <recommendedName>
        <fullName evidence="5 12">D-alanine aminotransferase</fullName>
        <ecNumber evidence="4 12">2.6.1.21</ecNumber>
    </recommendedName>
</protein>
<organism evidence="14 15">
    <name type="scientific">Halanaerobacter jeridensis</name>
    <dbReference type="NCBI Taxonomy" id="706427"/>
    <lineage>
        <taxon>Bacteria</taxon>
        <taxon>Bacillati</taxon>
        <taxon>Bacillota</taxon>
        <taxon>Clostridia</taxon>
        <taxon>Halanaerobiales</taxon>
        <taxon>Halobacteroidaceae</taxon>
        <taxon>Halanaerobacter</taxon>
    </lineage>
</organism>
<dbReference type="PROSITE" id="PS00770">
    <property type="entry name" value="AA_TRANSFER_CLASS_4"/>
    <property type="match status" value="1"/>
</dbReference>
<feature type="coiled-coil region" evidence="13">
    <location>
        <begin position="57"/>
        <end position="88"/>
    </location>
</feature>
<dbReference type="GO" id="GO:0046416">
    <property type="term" value="P:D-amino acid metabolic process"/>
    <property type="evidence" value="ECO:0007669"/>
    <property type="project" value="InterPro"/>
</dbReference>
<comment type="function">
    <text evidence="12">Acts on the D-isomers of alanine, leucine, aspartate, glutamate, aminobutyrate, norvaline and asparagine. The enzyme transfers an amino group from a substrate D-amino acid to the pyridoxal phosphate cofactor to form pyridoxamine and an alpha-keto acid in the first half-reaction.</text>
</comment>
<dbReference type="Proteomes" id="UP000774000">
    <property type="component" value="Unassembled WGS sequence"/>
</dbReference>
<evidence type="ECO:0000256" key="1">
    <source>
        <dbReference type="ARBA" id="ARBA00001933"/>
    </source>
</evidence>
<evidence type="ECO:0000256" key="10">
    <source>
        <dbReference type="RuleBase" id="RU004106"/>
    </source>
</evidence>
<evidence type="ECO:0000313" key="15">
    <source>
        <dbReference type="Proteomes" id="UP000774000"/>
    </source>
</evidence>
<dbReference type="GO" id="GO:0047810">
    <property type="term" value="F:D-alanine-2-oxoglutarate aminotransferase activity"/>
    <property type="evidence" value="ECO:0007669"/>
    <property type="project" value="UniProtKB-EC"/>
</dbReference>
<dbReference type="InterPro" id="IPR001544">
    <property type="entry name" value="Aminotrans_IV"/>
</dbReference>
<dbReference type="InterPro" id="IPR036038">
    <property type="entry name" value="Aminotransferase-like"/>
</dbReference>
<dbReference type="EC" id="2.6.1.21" evidence="4 12"/>
<dbReference type="Gene3D" id="3.20.10.10">
    <property type="entry name" value="D-amino Acid Aminotransferase, subunit A, domain 2"/>
    <property type="match status" value="1"/>
</dbReference>
<evidence type="ECO:0000256" key="2">
    <source>
        <dbReference type="ARBA" id="ARBA00009320"/>
    </source>
</evidence>
<dbReference type="SUPFAM" id="SSF56752">
    <property type="entry name" value="D-aminoacid aminotransferase-like PLP-dependent enzymes"/>
    <property type="match status" value="1"/>
</dbReference>
<keyword evidence="8 11" id="KW-0663">Pyridoxal phosphate</keyword>
<dbReference type="InterPro" id="IPR043132">
    <property type="entry name" value="BCAT-like_C"/>
</dbReference>
<comment type="caution">
    <text evidence="14">The sequence shown here is derived from an EMBL/GenBank/DDBJ whole genome shotgun (WGS) entry which is preliminary data.</text>
</comment>
<dbReference type="Pfam" id="PF01063">
    <property type="entry name" value="Aminotran_4"/>
    <property type="match status" value="1"/>
</dbReference>
<dbReference type="InterPro" id="IPR005784">
    <property type="entry name" value="D_amino_transT"/>
</dbReference>
<dbReference type="PANTHER" id="PTHR42743">
    <property type="entry name" value="AMINO-ACID AMINOTRANSFERASE"/>
    <property type="match status" value="1"/>
</dbReference>
<dbReference type="AlphaFoldDB" id="A0A938XRN6"/>
<keyword evidence="13" id="KW-0175">Coiled coil</keyword>
<dbReference type="NCBIfam" id="NF005209">
    <property type="entry name" value="PRK06680.1"/>
    <property type="match status" value="1"/>
</dbReference>
<reference evidence="14" key="1">
    <citation type="submission" date="2021-01" db="EMBL/GenBank/DDBJ databases">
        <title>Genomic Encyclopedia of Type Strains, Phase IV (KMG-IV): sequencing the most valuable type-strain genomes for metagenomic binning, comparative biology and taxonomic classification.</title>
        <authorList>
            <person name="Goeker M."/>
        </authorList>
    </citation>
    <scope>NUCLEOTIDE SEQUENCE</scope>
    <source>
        <strain evidence="14">DSM 23230</strain>
    </source>
</reference>
<evidence type="ECO:0000256" key="7">
    <source>
        <dbReference type="ARBA" id="ARBA00022679"/>
    </source>
</evidence>
<comment type="catalytic activity">
    <reaction evidence="9 12">
        <text>D-alanine + 2-oxoglutarate = D-glutamate + pyruvate</text>
        <dbReference type="Rhea" id="RHEA:15869"/>
        <dbReference type="ChEBI" id="CHEBI:15361"/>
        <dbReference type="ChEBI" id="CHEBI:16810"/>
        <dbReference type="ChEBI" id="CHEBI:29986"/>
        <dbReference type="ChEBI" id="CHEBI:57416"/>
        <dbReference type="EC" id="2.6.1.21"/>
    </reaction>
</comment>
<dbReference type="GO" id="GO:0008652">
    <property type="term" value="P:amino acid biosynthetic process"/>
    <property type="evidence" value="ECO:0007669"/>
    <property type="project" value="UniProtKB-ARBA"/>
</dbReference>
<evidence type="ECO:0000256" key="13">
    <source>
        <dbReference type="SAM" id="Coils"/>
    </source>
</evidence>
<comment type="similarity">
    <text evidence="2 10">Belongs to the class-IV pyridoxal-phosphate-dependent aminotransferase family.</text>
</comment>
<dbReference type="GO" id="GO:0046394">
    <property type="term" value="P:carboxylic acid biosynthetic process"/>
    <property type="evidence" value="ECO:0007669"/>
    <property type="project" value="UniProtKB-ARBA"/>
</dbReference>
<comment type="subunit">
    <text evidence="3">Homodimer.</text>
</comment>
<dbReference type="InterPro" id="IPR050571">
    <property type="entry name" value="Class-IV_PLP-Dep_Aminotrnsfr"/>
</dbReference>
<dbReference type="NCBIfam" id="TIGR01121">
    <property type="entry name" value="D_amino_aminoT"/>
    <property type="match status" value="1"/>
</dbReference>
<evidence type="ECO:0000256" key="5">
    <source>
        <dbReference type="ARBA" id="ARBA00021779"/>
    </source>
</evidence>
<dbReference type="GO" id="GO:0005829">
    <property type="term" value="C:cytosol"/>
    <property type="evidence" value="ECO:0007669"/>
    <property type="project" value="TreeGrafter"/>
</dbReference>
<dbReference type="InterPro" id="IPR043131">
    <property type="entry name" value="BCAT-like_N"/>
</dbReference>
<evidence type="ECO:0000256" key="8">
    <source>
        <dbReference type="ARBA" id="ARBA00022898"/>
    </source>
</evidence>
<keyword evidence="15" id="KW-1185">Reference proteome</keyword>
<dbReference type="GO" id="GO:0030170">
    <property type="term" value="F:pyridoxal phosphate binding"/>
    <property type="evidence" value="ECO:0007669"/>
    <property type="project" value="InterPro"/>
</dbReference>
<dbReference type="CDD" id="cd01558">
    <property type="entry name" value="D-AAT_like"/>
    <property type="match status" value="1"/>
</dbReference>
<dbReference type="Gene3D" id="3.30.470.10">
    <property type="match status" value="1"/>
</dbReference>
<evidence type="ECO:0000256" key="4">
    <source>
        <dbReference type="ARBA" id="ARBA00012874"/>
    </source>
</evidence>
<dbReference type="PANTHER" id="PTHR42743:SF10">
    <property type="entry name" value="D-ALANINE AMINOTRANSFERASE"/>
    <property type="match status" value="1"/>
</dbReference>
<evidence type="ECO:0000313" key="14">
    <source>
        <dbReference type="EMBL" id="MBM7555559.1"/>
    </source>
</evidence>
<dbReference type="InterPro" id="IPR018300">
    <property type="entry name" value="Aminotrans_IV_CS"/>
</dbReference>
<dbReference type="FunFam" id="3.20.10.10:FF:000002">
    <property type="entry name" value="D-alanine aminotransferase"/>
    <property type="match status" value="1"/>
</dbReference>
<evidence type="ECO:0000256" key="12">
    <source>
        <dbReference type="RuleBase" id="RU004520"/>
    </source>
</evidence>
<name>A0A938XRN6_9FIRM</name>
<evidence type="ECO:0000256" key="6">
    <source>
        <dbReference type="ARBA" id="ARBA00022576"/>
    </source>
</evidence>
<evidence type="ECO:0000256" key="11">
    <source>
        <dbReference type="RuleBase" id="RU004516"/>
    </source>
</evidence>
<proteinExistence type="inferred from homology"/>
<evidence type="ECO:0000256" key="9">
    <source>
        <dbReference type="ARBA" id="ARBA00047911"/>
    </source>
</evidence>
<keyword evidence="7 14" id="KW-0808">Transferase</keyword>
<comment type="cofactor">
    <cofactor evidence="1 11">
        <name>pyridoxal 5'-phosphate</name>
        <dbReference type="ChEBI" id="CHEBI:597326"/>
    </cofactor>
</comment>
<keyword evidence="6 14" id="KW-0032">Aminotransferase</keyword>
<gene>
    <name evidence="14" type="ORF">JOC47_000384</name>
</gene>
<evidence type="ECO:0000256" key="3">
    <source>
        <dbReference type="ARBA" id="ARBA00011738"/>
    </source>
</evidence>
<sequence length="289" mass="32819">MSNIAYVNGEFVALEEATVSIEDRGFQFGDSIYEIIKLYNGKLFKLEDHIQRLFNSAHQIRLDLDYSKEELKELTQQVLEKNKNSERKEAGGLYIQITRGAAPRSHSFSSDLEPTVIMYLLPAKKIESEIREEGVTAITMPEQRWQHCNIKTNNLLPNILTSHRAKKEGADEGIFVTEEGMVTEGTSSNVFIVNNDKILTHPADGEILPGITRELVLELAADKFNVQEKKFSLKELYQADEVFITSTPKEVLGVIEVDDKQIAQGEVGPITKEIHKLYQNYIEEFKTRA</sequence>
<accession>A0A938XRN6</accession>